<organism evidence="9 10">
    <name type="scientific">Helicostylum pulchrum</name>
    <dbReference type="NCBI Taxonomy" id="562976"/>
    <lineage>
        <taxon>Eukaryota</taxon>
        <taxon>Fungi</taxon>
        <taxon>Fungi incertae sedis</taxon>
        <taxon>Mucoromycota</taxon>
        <taxon>Mucoromycotina</taxon>
        <taxon>Mucoromycetes</taxon>
        <taxon>Mucorales</taxon>
        <taxon>Mucorineae</taxon>
        <taxon>Mucoraceae</taxon>
        <taxon>Helicostylum</taxon>
    </lineage>
</organism>
<keyword evidence="4 7" id="KW-0238">DNA-binding</keyword>
<evidence type="ECO:0000256" key="2">
    <source>
        <dbReference type="ARBA" id="ARBA00010940"/>
    </source>
</evidence>
<dbReference type="Gene3D" id="1.10.10.10">
    <property type="entry name" value="Winged helix-like DNA-binding domain superfamily/Winged helix DNA-binding domain"/>
    <property type="match status" value="1"/>
</dbReference>
<dbReference type="InterPro" id="IPR014889">
    <property type="entry name" value="Transc_factor_DP_C"/>
</dbReference>
<keyword evidence="3 7" id="KW-0805">Transcription regulation</keyword>
<comment type="similarity">
    <text evidence="2 7">Belongs to the E2F/DP family.</text>
</comment>
<evidence type="ECO:0000256" key="1">
    <source>
        <dbReference type="ARBA" id="ARBA00004123"/>
    </source>
</evidence>
<dbReference type="InterPro" id="IPR036388">
    <property type="entry name" value="WH-like_DNA-bd_sf"/>
</dbReference>
<protein>
    <recommendedName>
        <fullName evidence="8">E2F/DP family winged-helix DNA-binding domain-containing protein</fullName>
    </recommendedName>
</protein>
<evidence type="ECO:0000313" key="9">
    <source>
        <dbReference type="EMBL" id="GAA5799600.1"/>
    </source>
</evidence>
<dbReference type="PANTHER" id="PTHR12548">
    <property type="entry name" value="TRANSCRIPTION FACTOR DP"/>
    <property type="match status" value="1"/>
</dbReference>
<evidence type="ECO:0000259" key="8">
    <source>
        <dbReference type="SMART" id="SM01372"/>
    </source>
</evidence>
<keyword evidence="5 7" id="KW-0804">Transcription</keyword>
<dbReference type="InterPro" id="IPR003316">
    <property type="entry name" value="E2F_WHTH_DNA-bd_dom"/>
</dbReference>
<proteinExistence type="inferred from homology"/>
<dbReference type="EMBL" id="BAABUJ010000013">
    <property type="protein sequence ID" value="GAA5799600.1"/>
    <property type="molecule type" value="Genomic_DNA"/>
</dbReference>
<dbReference type="InterPro" id="IPR036390">
    <property type="entry name" value="WH_DNA-bd_sf"/>
</dbReference>
<evidence type="ECO:0000313" key="10">
    <source>
        <dbReference type="Proteomes" id="UP001476247"/>
    </source>
</evidence>
<dbReference type="Proteomes" id="UP001476247">
    <property type="component" value="Unassembled WGS sequence"/>
</dbReference>
<dbReference type="InterPro" id="IPR037241">
    <property type="entry name" value="E2F-DP_heterodim"/>
</dbReference>
<dbReference type="InterPro" id="IPR038168">
    <property type="entry name" value="TF_DP_C_sf"/>
</dbReference>
<evidence type="ECO:0000256" key="3">
    <source>
        <dbReference type="ARBA" id="ARBA00023015"/>
    </source>
</evidence>
<feature type="domain" description="E2F/DP family winged-helix DNA-binding" evidence="8">
    <location>
        <begin position="179"/>
        <end position="257"/>
    </location>
</feature>
<dbReference type="Pfam" id="PF08781">
    <property type="entry name" value="DP"/>
    <property type="match status" value="1"/>
</dbReference>
<comment type="subcellular location">
    <subcellularLocation>
        <location evidence="1 7">Nucleus</location>
    </subcellularLocation>
</comment>
<sequence>MTILSSNKFSTTTQLPPLPSLFLKRNRHDDSDWASINTSSTIFKEDYHMVLNHDHYHKMSTTTDFLLPPILTSQSTINVASPVPPSPPYSTCSSALSVSSFPSSPNSSSVNSFSPSSFNKKGSIQSLLNSGSELLALEKQELFNAHHFFPQPQQQQQKKRCWNEPTSINKKQKVEEDNRQIKGLRLFSKQVCDKVAEKKTTTYNEVADELAADIQRNNSHSVGIDQKNIRRRVYDALNVLMALDIITKDRKEIKWLGIHHNEQDILQQEIKNEELRQKLLIDSIQKNKNSYHDTWNNLNRLKQLVTRNHHQNINHQKIIHLPFFMIQGKADIETHYNRGNEACLSISSSFAIYQDIDILTKIWPPSSVTTVS</sequence>
<evidence type="ECO:0000256" key="7">
    <source>
        <dbReference type="RuleBase" id="RU003796"/>
    </source>
</evidence>
<accession>A0ABP9XYX5</accession>
<dbReference type="Pfam" id="PF02319">
    <property type="entry name" value="WHD_E2F_TDP"/>
    <property type="match status" value="1"/>
</dbReference>
<keyword evidence="10" id="KW-1185">Reference proteome</keyword>
<reference evidence="9 10" key="1">
    <citation type="submission" date="2024-04" db="EMBL/GenBank/DDBJ databases">
        <title>genome sequences of Mucor flavus KT1a and Helicostylum pulchrum KT1b strains isolation_sourced from the surface of a dry-aged beef.</title>
        <authorList>
            <person name="Toyotome T."/>
            <person name="Hosono M."/>
            <person name="Torimaru M."/>
            <person name="Fukuda K."/>
            <person name="Mikami N."/>
        </authorList>
    </citation>
    <scope>NUCLEOTIDE SEQUENCE [LARGE SCALE GENOMIC DNA]</scope>
    <source>
        <strain evidence="9 10">KT1b</strain>
    </source>
</reference>
<dbReference type="Gene3D" id="1.20.140.80">
    <property type="entry name" value="Transcription factor DP"/>
    <property type="match status" value="1"/>
</dbReference>
<dbReference type="SUPFAM" id="SSF46785">
    <property type="entry name" value="Winged helix' DNA-binding domain"/>
    <property type="match status" value="1"/>
</dbReference>
<comment type="caution">
    <text evidence="9">The sequence shown here is derived from an EMBL/GenBank/DDBJ whole genome shotgun (WGS) entry which is preliminary data.</text>
</comment>
<name>A0ABP9XYX5_9FUNG</name>
<dbReference type="SMART" id="SM01372">
    <property type="entry name" value="E2F_TDP"/>
    <property type="match status" value="1"/>
</dbReference>
<keyword evidence="6 7" id="KW-0539">Nucleus</keyword>
<evidence type="ECO:0000256" key="4">
    <source>
        <dbReference type="ARBA" id="ARBA00023125"/>
    </source>
</evidence>
<dbReference type="PANTHER" id="PTHR12548:SF9">
    <property type="entry name" value="TRANSCRIPTION FACTOR DP"/>
    <property type="match status" value="1"/>
</dbReference>
<gene>
    <name evidence="9" type="ORF">HPULCUR_005016</name>
</gene>
<evidence type="ECO:0000256" key="5">
    <source>
        <dbReference type="ARBA" id="ARBA00023163"/>
    </source>
</evidence>
<dbReference type="SUPFAM" id="SSF144074">
    <property type="entry name" value="E2F-DP heterodimerization region"/>
    <property type="match status" value="1"/>
</dbReference>
<evidence type="ECO:0000256" key="6">
    <source>
        <dbReference type="ARBA" id="ARBA00023242"/>
    </source>
</evidence>
<dbReference type="InterPro" id="IPR015648">
    <property type="entry name" value="Transcrpt_fac_DP"/>
</dbReference>